<dbReference type="EMBL" id="CADCXV010001005">
    <property type="protein sequence ID" value="CAB0040164.1"/>
    <property type="molecule type" value="Genomic_DNA"/>
</dbReference>
<accession>A0A6H5IT78</accession>
<dbReference type="AlphaFoldDB" id="A0A6H5IT78"/>
<evidence type="ECO:0000313" key="2">
    <source>
        <dbReference type="Proteomes" id="UP000479190"/>
    </source>
</evidence>
<gene>
    <name evidence="1" type="ORF">TBRA_LOCUS11894</name>
</gene>
<organism evidence="1 2">
    <name type="scientific">Trichogramma brassicae</name>
    <dbReference type="NCBI Taxonomy" id="86971"/>
    <lineage>
        <taxon>Eukaryota</taxon>
        <taxon>Metazoa</taxon>
        <taxon>Ecdysozoa</taxon>
        <taxon>Arthropoda</taxon>
        <taxon>Hexapoda</taxon>
        <taxon>Insecta</taxon>
        <taxon>Pterygota</taxon>
        <taxon>Neoptera</taxon>
        <taxon>Endopterygota</taxon>
        <taxon>Hymenoptera</taxon>
        <taxon>Apocrita</taxon>
        <taxon>Proctotrupomorpha</taxon>
        <taxon>Chalcidoidea</taxon>
        <taxon>Trichogrammatidae</taxon>
        <taxon>Trichogramma</taxon>
    </lineage>
</organism>
<proteinExistence type="predicted"/>
<evidence type="ECO:0000313" key="1">
    <source>
        <dbReference type="EMBL" id="CAB0040164.1"/>
    </source>
</evidence>
<dbReference type="Proteomes" id="UP000479190">
    <property type="component" value="Unassembled WGS sequence"/>
</dbReference>
<reference evidence="1 2" key="1">
    <citation type="submission" date="2020-02" db="EMBL/GenBank/DDBJ databases">
        <authorList>
            <person name="Ferguson B K."/>
        </authorList>
    </citation>
    <scope>NUCLEOTIDE SEQUENCE [LARGE SCALE GENOMIC DNA]</scope>
</reference>
<name>A0A6H5IT78_9HYME</name>
<protein>
    <submittedName>
        <fullName evidence="1">Uncharacterized protein</fullName>
    </submittedName>
</protein>
<sequence length="338" mass="39311">MPRSCMGHRSTSGGLLYRTREGRIRWRAERVEGRFLALAQALARSRRGVPIYTCCSAAAAAAATAKKPSRNFWDLQAEFRNPVVRVHRVRSALFCARTHTIRYGCAKEFECVKHSTASLSCAAMRMMIIINEKQISKLFRSFEEIQNLYEPFCIRRICFVYASRRAHIQTHRHVYTLAHTYKRVSSHRRGYRYLHGDAAQLLFACAKLLPLRAALASVFFLPEYYYVPFKKRTLEACSNSSRRPAVHNAALRHIRPVEYRRRELEPSRERGEGIDAFYSSCASDHSRNRPVAIDQNVTASSWKLRDQRFAKDHRRSRERRLDRFYQLASKTILTLAEF</sequence>
<keyword evidence="2" id="KW-1185">Reference proteome</keyword>